<accession>A0A196S6A3</accession>
<evidence type="ECO:0000313" key="1">
    <source>
        <dbReference type="EMBL" id="OAO12595.1"/>
    </source>
</evidence>
<reference evidence="1 2" key="1">
    <citation type="submission" date="2016-05" db="EMBL/GenBank/DDBJ databases">
        <title>Nuclear genome of Blastocystis sp. subtype 1 NandII.</title>
        <authorList>
            <person name="Gentekaki E."/>
            <person name="Curtis B."/>
            <person name="Stairs C."/>
            <person name="Eme L."/>
            <person name="Herman E."/>
            <person name="Klimes V."/>
            <person name="Arias M.C."/>
            <person name="Elias M."/>
            <person name="Hilliou F."/>
            <person name="Klute M."/>
            <person name="Malik S.-B."/>
            <person name="Pightling A."/>
            <person name="Rachubinski R."/>
            <person name="Salas D."/>
            <person name="Schlacht A."/>
            <person name="Suga H."/>
            <person name="Archibald J."/>
            <person name="Ball S.G."/>
            <person name="Clark G."/>
            <person name="Dacks J."/>
            <person name="Van Der Giezen M."/>
            <person name="Tsaousis A."/>
            <person name="Roger A."/>
        </authorList>
    </citation>
    <scope>NUCLEOTIDE SEQUENCE [LARGE SCALE GENOMIC DNA]</scope>
    <source>
        <strain evidence="2">ATCC 50177 / NandII</strain>
    </source>
</reference>
<evidence type="ECO:0000313" key="2">
    <source>
        <dbReference type="Proteomes" id="UP000078348"/>
    </source>
</evidence>
<protein>
    <submittedName>
        <fullName evidence="1">Uncharacterized protein</fullName>
    </submittedName>
</protein>
<comment type="caution">
    <text evidence="1">The sequence shown here is derived from an EMBL/GenBank/DDBJ whole genome shotgun (WGS) entry which is preliminary data.</text>
</comment>
<proteinExistence type="predicted"/>
<dbReference type="Proteomes" id="UP000078348">
    <property type="component" value="Unassembled WGS sequence"/>
</dbReference>
<name>A0A196S6A3_BLAHN</name>
<organism evidence="1 2">
    <name type="scientific">Blastocystis sp. subtype 1 (strain ATCC 50177 / NandII)</name>
    <dbReference type="NCBI Taxonomy" id="478820"/>
    <lineage>
        <taxon>Eukaryota</taxon>
        <taxon>Sar</taxon>
        <taxon>Stramenopiles</taxon>
        <taxon>Bigyra</taxon>
        <taxon>Opalozoa</taxon>
        <taxon>Opalinata</taxon>
        <taxon>Blastocystidae</taxon>
        <taxon>Blastocystis</taxon>
    </lineage>
</organism>
<gene>
    <name evidence="1" type="ORF">AV274_5692</name>
</gene>
<sequence>MIPGAMVPGMQQPASIPVAVAQQVEFAGPAEEAIDSAVETVLVGDTLLQINQLPVLDKSDTIIGFLSVKQDPFGVTFMALPAAERSTFSLDKFMGSDEYERVERNGKSNSQMYQQVLSTIAHTLRQSQE</sequence>
<dbReference type="EMBL" id="LXWW01000531">
    <property type="protein sequence ID" value="OAO12595.1"/>
    <property type="molecule type" value="Genomic_DNA"/>
</dbReference>
<dbReference type="AlphaFoldDB" id="A0A196S6A3"/>
<keyword evidence="2" id="KW-1185">Reference proteome</keyword>